<dbReference type="EMBL" id="QNRO01000003">
    <property type="protein sequence ID" value="RBP32485.1"/>
    <property type="molecule type" value="Genomic_DNA"/>
</dbReference>
<feature type="transmembrane region" description="Helical" evidence="1">
    <location>
        <begin position="6"/>
        <end position="23"/>
    </location>
</feature>
<evidence type="ECO:0000313" key="2">
    <source>
        <dbReference type="EMBL" id="RBP32485.1"/>
    </source>
</evidence>
<keyword evidence="1" id="KW-0472">Membrane</keyword>
<organism evidence="2 3">
    <name type="scientific">Marinobacter pelagius</name>
    <dbReference type="NCBI Taxonomy" id="379482"/>
    <lineage>
        <taxon>Bacteria</taxon>
        <taxon>Pseudomonadati</taxon>
        <taxon>Pseudomonadota</taxon>
        <taxon>Gammaproteobacteria</taxon>
        <taxon>Pseudomonadales</taxon>
        <taxon>Marinobacteraceae</taxon>
        <taxon>Marinobacter</taxon>
    </lineage>
</organism>
<proteinExistence type="predicted"/>
<evidence type="ECO:0000313" key="3">
    <source>
        <dbReference type="Proteomes" id="UP000252995"/>
    </source>
</evidence>
<dbReference type="Proteomes" id="UP000252995">
    <property type="component" value="Unassembled WGS sequence"/>
</dbReference>
<accession>A0A366GW79</accession>
<keyword evidence="1" id="KW-1133">Transmembrane helix</keyword>
<sequence>MDTFLVNAGGIVLMAAIVWWFWLSDSGSTASDEHQHH</sequence>
<dbReference type="AlphaFoldDB" id="A0A366GW79"/>
<comment type="caution">
    <text evidence="2">The sequence shown here is derived from an EMBL/GenBank/DDBJ whole genome shotgun (WGS) entry which is preliminary data.</text>
</comment>
<protein>
    <submittedName>
        <fullName evidence="2">Uncharacterized protein</fullName>
    </submittedName>
</protein>
<evidence type="ECO:0000256" key="1">
    <source>
        <dbReference type="SAM" id="Phobius"/>
    </source>
</evidence>
<gene>
    <name evidence="2" type="ORF">DET50_10345</name>
</gene>
<reference evidence="2 3" key="1">
    <citation type="submission" date="2018-06" db="EMBL/GenBank/DDBJ databases">
        <title>Freshwater and sediment microbial communities from various areas in North America, analyzing microbe dynamics in response to fracking.</title>
        <authorList>
            <person name="Lamendella R."/>
        </authorList>
    </citation>
    <scope>NUCLEOTIDE SEQUENCE [LARGE SCALE GENOMIC DNA]</scope>
    <source>
        <strain evidence="2 3">114J</strain>
    </source>
</reference>
<keyword evidence="1" id="KW-0812">Transmembrane</keyword>
<name>A0A366GW79_9GAMM</name>